<dbReference type="Gene3D" id="3.40.50.1390">
    <property type="entry name" value="Resolvase, N-terminal catalytic domain"/>
    <property type="match status" value="1"/>
</dbReference>
<reference evidence="7 8" key="1">
    <citation type="submission" date="2023-05" db="EMBL/GenBank/DDBJ databases">
        <title>Gordonibacter KGMB12511T sp. nov., isolated from faeces of healthy Korean.</title>
        <authorList>
            <person name="Kim H.S."/>
            <person name="Kim J.-S."/>
            <person name="Suh M.K."/>
            <person name="Eom M.K."/>
            <person name="Do H.E."/>
            <person name="Lee J.-S."/>
        </authorList>
    </citation>
    <scope>NUCLEOTIDE SEQUENCE [LARGE SCALE GENOMIC DNA]</scope>
    <source>
        <strain evidence="7 8">KGMB12511</strain>
    </source>
</reference>
<feature type="domain" description="Resolvase/invertase-type recombinase catalytic" evidence="5">
    <location>
        <begin position="16"/>
        <end position="168"/>
    </location>
</feature>
<dbReference type="Pfam" id="PF07508">
    <property type="entry name" value="Recombinase"/>
    <property type="match status" value="1"/>
</dbReference>
<dbReference type="InterPro" id="IPR050639">
    <property type="entry name" value="SSR_resolvase"/>
</dbReference>
<dbReference type="InterPro" id="IPR011109">
    <property type="entry name" value="DNA_bind_recombinase_dom"/>
</dbReference>
<dbReference type="PANTHER" id="PTHR30461:SF23">
    <property type="entry name" value="DNA RECOMBINASE-RELATED"/>
    <property type="match status" value="1"/>
</dbReference>
<dbReference type="InterPro" id="IPR038109">
    <property type="entry name" value="DNA_bind_recomb_sf"/>
</dbReference>
<dbReference type="SMART" id="SM00857">
    <property type="entry name" value="Resolvase"/>
    <property type="match status" value="1"/>
</dbReference>
<evidence type="ECO:0000259" key="6">
    <source>
        <dbReference type="PROSITE" id="PS51737"/>
    </source>
</evidence>
<dbReference type="Pfam" id="PF13408">
    <property type="entry name" value="Zn_ribbon_recom"/>
    <property type="match status" value="1"/>
</dbReference>
<keyword evidence="3" id="KW-0233">DNA recombination</keyword>
<feature type="domain" description="Recombinase" evidence="6">
    <location>
        <begin position="176"/>
        <end position="312"/>
    </location>
</feature>
<evidence type="ECO:0000256" key="1">
    <source>
        <dbReference type="ARBA" id="ARBA00022908"/>
    </source>
</evidence>
<dbReference type="Gene3D" id="3.90.1750.20">
    <property type="entry name" value="Putative Large Serine Recombinase, Chain B, Domain 2"/>
    <property type="match status" value="1"/>
</dbReference>
<protein>
    <submittedName>
        <fullName evidence="7">Recombinase family protein</fullName>
    </submittedName>
</protein>
<evidence type="ECO:0000256" key="2">
    <source>
        <dbReference type="ARBA" id="ARBA00023125"/>
    </source>
</evidence>
<sequence length="608" mass="69245">MARKNPKNPDATRPLSCVLYIRVSTKLQVEKGESIDAQRFELTRYAEMHGMRVLGEYVDAGFSGKNVRGRPQFRQMLDDIIKEQPGRRPTYVLVFKLSRFGRNAADTWNSLQMLQDYGVELCCVKDGIDSATTMGKAMLSIAAVFAEMERDNIRTQTMSGREEKARKGYWNGGQAPYGYRLVDRGGKFKELVVDEDEAKVVRKIFQMYAYENKGPMAIASWLNRHGVTKAARGNATMETFGNTTIARMVVNPVYIGKIAYGRRRTEVIEGTRGETHVVKSDGYEVYDGRHEAIIDEATWAAAQAIVGTRKPNAKRHDDGHVNLLNGLLVCPECGRKMSSHPNRGKVKKDGTRGKTTYAYYCPHTSKARGATCTFSRQYPQEYVDAEVIEMVKLASRSDAFVEALRRRINDETDVEQLREDAERIGREQAANDKRMRMLMNQIDALDPADRSYERKFSDLQRRLDDLYDRDAGFQEALEETRAKIAAADKRRVGERRLLDELDRIPELLEEADEQTRFDIVHEAVSEVRILADRNPRKERVVQSVTFKCPVRFFWEEVPGVADGYTAVTPDSFDADGNFRDDETHVETVVVAEREERPGGPLQHHEKRS</sequence>
<dbReference type="InterPro" id="IPR006119">
    <property type="entry name" value="Resolv_N"/>
</dbReference>
<dbReference type="Pfam" id="PF00239">
    <property type="entry name" value="Resolvase"/>
    <property type="match status" value="1"/>
</dbReference>
<dbReference type="InterPro" id="IPR025827">
    <property type="entry name" value="Zn_ribbon_recom_dom"/>
</dbReference>
<dbReference type="PROSITE" id="PS51737">
    <property type="entry name" value="RECOMBINASE_DNA_BIND"/>
    <property type="match status" value="1"/>
</dbReference>
<dbReference type="InterPro" id="IPR036162">
    <property type="entry name" value="Resolvase-like_N_sf"/>
</dbReference>
<keyword evidence="2" id="KW-0238">DNA-binding</keyword>
<dbReference type="SUPFAM" id="SSF53041">
    <property type="entry name" value="Resolvase-like"/>
    <property type="match status" value="1"/>
</dbReference>
<organism evidence="7 8">
    <name type="scientific">Gordonibacter faecis</name>
    <dbReference type="NCBI Taxonomy" id="3047475"/>
    <lineage>
        <taxon>Bacteria</taxon>
        <taxon>Bacillati</taxon>
        <taxon>Actinomycetota</taxon>
        <taxon>Coriobacteriia</taxon>
        <taxon>Eggerthellales</taxon>
        <taxon>Eggerthellaceae</taxon>
        <taxon>Gordonibacter</taxon>
    </lineage>
</organism>
<keyword evidence="8" id="KW-1185">Reference proteome</keyword>
<dbReference type="RefSeq" id="WP_283831516.1">
    <property type="nucleotide sequence ID" value="NZ_JASJEU010000011.1"/>
</dbReference>
<dbReference type="Proteomes" id="UP001232750">
    <property type="component" value="Unassembled WGS sequence"/>
</dbReference>
<keyword evidence="1" id="KW-0229">DNA integration</keyword>
<gene>
    <name evidence="7" type="ORF">QNJ86_05090</name>
</gene>
<evidence type="ECO:0000259" key="5">
    <source>
        <dbReference type="PROSITE" id="PS51736"/>
    </source>
</evidence>
<feature type="active site" description="O-(5'-phospho-DNA)-serine intermediate" evidence="4">
    <location>
        <position position="24"/>
    </location>
</feature>
<evidence type="ECO:0000313" key="7">
    <source>
        <dbReference type="EMBL" id="MDJ1650164.1"/>
    </source>
</evidence>
<evidence type="ECO:0000256" key="3">
    <source>
        <dbReference type="ARBA" id="ARBA00023172"/>
    </source>
</evidence>
<proteinExistence type="predicted"/>
<dbReference type="EMBL" id="JASJEU010000011">
    <property type="protein sequence ID" value="MDJ1650164.1"/>
    <property type="molecule type" value="Genomic_DNA"/>
</dbReference>
<evidence type="ECO:0000256" key="4">
    <source>
        <dbReference type="PROSITE-ProRule" id="PRU10137"/>
    </source>
</evidence>
<accession>A0ABT7DKW1</accession>
<evidence type="ECO:0000313" key="8">
    <source>
        <dbReference type="Proteomes" id="UP001232750"/>
    </source>
</evidence>
<comment type="caution">
    <text evidence="7">The sequence shown here is derived from an EMBL/GenBank/DDBJ whole genome shotgun (WGS) entry which is preliminary data.</text>
</comment>
<name>A0ABT7DKW1_9ACTN</name>
<dbReference type="InterPro" id="IPR006118">
    <property type="entry name" value="Recombinase_CS"/>
</dbReference>
<dbReference type="CDD" id="cd00338">
    <property type="entry name" value="Ser_Recombinase"/>
    <property type="match status" value="1"/>
</dbReference>
<dbReference type="PROSITE" id="PS51736">
    <property type="entry name" value="RECOMBINASES_3"/>
    <property type="match status" value="1"/>
</dbReference>
<dbReference type="PANTHER" id="PTHR30461">
    <property type="entry name" value="DNA-INVERTASE FROM LAMBDOID PROPHAGE"/>
    <property type="match status" value="1"/>
</dbReference>
<dbReference type="PROSITE" id="PS00397">
    <property type="entry name" value="RECOMBINASES_1"/>
    <property type="match status" value="1"/>
</dbReference>